<evidence type="ECO:0000313" key="2">
    <source>
        <dbReference type="Proteomes" id="UP000663879"/>
    </source>
</evidence>
<reference evidence="1" key="1">
    <citation type="submission" date="2021-02" db="EMBL/GenBank/DDBJ databases">
        <authorList>
            <person name="Nowell W R."/>
        </authorList>
    </citation>
    <scope>NUCLEOTIDE SEQUENCE</scope>
    <source>
        <strain evidence="1">Ploen Becks lab</strain>
    </source>
</reference>
<dbReference type="EMBL" id="CAJNOC010000257">
    <property type="protein sequence ID" value="CAF0734509.1"/>
    <property type="molecule type" value="Genomic_DNA"/>
</dbReference>
<keyword evidence="2" id="KW-1185">Reference proteome</keyword>
<dbReference type="AlphaFoldDB" id="A0A813N4A8"/>
<evidence type="ECO:0000313" key="1">
    <source>
        <dbReference type="EMBL" id="CAF0734509.1"/>
    </source>
</evidence>
<sequence>MVQQDFQNASNLFGENSRNNAVTNQLNITPYSTIQNQGYLNSNIPQAQRPAQNFNYYNANFQYNNYAQTGAQSSQNAQANNIPNYTSLTNVANSLAKSSQFLRNFPNVYENINNNYNNTSTKNGKALIIFYLFIFFES</sequence>
<name>A0A813N4A8_9BILA</name>
<proteinExistence type="predicted"/>
<accession>A0A813N4A8</accession>
<protein>
    <submittedName>
        <fullName evidence="1">Uncharacterized protein</fullName>
    </submittedName>
</protein>
<gene>
    <name evidence="1" type="ORF">OXX778_LOCUS3050</name>
</gene>
<comment type="caution">
    <text evidence="1">The sequence shown here is derived from an EMBL/GenBank/DDBJ whole genome shotgun (WGS) entry which is preliminary data.</text>
</comment>
<organism evidence="1 2">
    <name type="scientific">Brachionus calyciflorus</name>
    <dbReference type="NCBI Taxonomy" id="104777"/>
    <lineage>
        <taxon>Eukaryota</taxon>
        <taxon>Metazoa</taxon>
        <taxon>Spiralia</taxon>
        <taxon>Gnathifera</taxon>
        <taxon>Rotifera</taxon>
        <taxon>Eurotatoria</taxon>
        <taxon>Monogononta</taxon>
        <taxon>Pseudotrocha</taxon>
        <taxon>Ploima</taxon>
        <taxon>Brachionidae</taxon>
        <taxon>Brachionus</taxon>
    </lineage>
</organism>
<dbReference type="Proteomes" id="UP000663879">
    <property type="component" value="Unassembled WGS sequence"/>
</dbReference>